<accession>A0A5C7III9</accession>
<name>A0A5C7III9_9ROSI</name>
<evidence type="ECO:0000313" key="2">
    <source>
        <dbReference type="Proteomes" id="UP000323000"/>
    </source>
</evidence>
<gene>
    <name evidence="1" type="ORF">EZV62_003840</name>
</gene>
<proteinExistence type="predicted"/>
<dbReference type="AlphaFoldDB" id="A0A5C7III9"/>
<evidence type="ECO:0000313" key="1">
    <source>
        <dbReference type="EMBL" id="TXG68905.1"/>
    </source>
</evidence>
<sequence>MPSEKLLNMLSKVDAIRETLDNAEQKMRAGVIWGVEIEKPCISGSICQYTKVCVGTESCSKKFNLLQTTRLTRGHGMLTSETLTIVGDSSTDAKQDCEIEKLNERDCEPFRCVAVIQVAARGIYEDLMAIGYIDPTKSIDNITLSLLRKLKLLEIHLEHKWHLSDLSFIAWNAMLNCQQQGTWLQNNYELDEAGGRTGQRDDPMDNLGCY</sequence>
<reference evidence="2" key="1">
    <citation type="journal article" date="2019" name="Gigascience">
        <title>De novo genome assembly of the endangered Acer yangbiense, a plant species with extremely small populations endemic to Yunnan Province, China.</title>
        <authorList>
            <person name="Yang J."/>
            <person name="Wariss H.M."/>
            <person name="Tao L."/>
            <person name="Zhang R."/>
            <person name="Yun Q."/>
            <person name="Hollingsworth P."/>
            <person name="Dao Z."/>
            <person name="Luo G."/>
            <person name="Guo H."/>
            <person name="Ma Y."/>
            <person name="Sun W."/>
        </authorList>
    </citation>
    <scope>NUCLEOTIDE SEQUENCE [LARGE SCALE GENOMIC DNA]</scope>
    <source>
        <strain evidence="2">cv. Malutang</strain>
    </source>
</reference>
<organism evidence="1 2">
    <name type="scientific">Acer yangbiense</name>
    <dbReference type="NCBI Taxonomy" id="1000413"/>
    <lineage>
        <taxon>Eukaryota</taxon>
        <taxon>Viridiplantae</taxon>
        <taxon>Streptophyta</taxon>
        <taxon>Embryophyta</taxon>
        <taxon>Tracheophyta</taxon>
        <taxon>Spermatophyta</taxon>
        <taxon>Magnoliopsida</taxon>
        <taxon>eudicotyledons</taxon>
        <taxon>Gunneridae</taxon>
        <taxon>Pentapetalae</taxon>
        <taxon>rosids</taxon>
        <taxon>malvids</taxon>
        <taxon>Sapindales</taxon>
        <taxon>Sapindaceae</taxon>
        <taxon>Hippocastanoideae</taxon>
        <taxon>Acereae</taxon>
        <taxon>Acer</taxon>
    </lineage>
</organism>
<dbReference type="Proteomes" id="UP000323000">
    <property type="component" value="Chromosome 2"/>
</dbReference>
<comment type="caution">
    <text evidence="1">The sequence shown here is derived from an EMBL/GenBank/DDBJ whole genome shotgun (WGS) entry which is preliminary data.</text>
</comment>
<dbReference type="EMBL" id="VAHF01000002">
    <property type="protein sequence ID" value="TXG68905.1"/>
    <property type="molecule type" value="Genomic_DNA"/>
</dbReference>
<protein>
    <submittedName>
        <fullName evidence="1">Uncharacterized protein</fullName>
    </submittedName>
</protein>
<keyword evidence="2" id="KW-1185">Reference proteome</keyword>